<accession>A0ABQ8U7P5</accession>
<keyword evidence="2" id="KW-1185">Reference proteome</keyword>
<dbReference type="EMBL" id="JAPMOS010000136">
    <property type="protein sequence ID" value="KAJ4454748.1"/>
    <property type="molecule type" value="Genomic_DNA"/>
</dbReference>
<dbReference type="Gene3D" id="3.30.559.10">
    <property type="entry name" value="Chloramphenicol acetyltransferase-like domain"/>
    <property type="match status" value="1"/>
</dbReference>
<dbReference type="Gene3D" id="3.30.559.30">
    <property type="entry name" value="Nonribosomal peptide synthetase, condensation domain"/>
    <property type="match status" value="1"/>
</dbReference>
<organism evidence="1 2">
    <name type="scientific">Paratrimastix pyriformis</name>
    <dbReference type="NCBI Taxonomy" id="342808"/>
    <lineage>
        <taxon>Eukaryota</taxon>
        <taxon>Metamonada</taxon>
        <taxon>Preaxostyla</taxon>
        <taxon>Paratrimastigidae</taxon>
        <taxon>Paratrimastix</taxon>
    </lineage>
</organism>
<dbReference type="Proteomes" id="UP001141327">
    <property type="component" value="Unassembled WGS sequence"/>
</dbReference>
<sequence length="451" mass="49300">MAFAVLRPLIAQEYLYQKNGTLCLAGARIQELPGTAPLGRSAFDRALALLRHRHEVLSTVIRGDNHVKVDGMQLPFDWNECQDDRGFDAFLDQEVLRPLDATEAVFRLSVQSYQSTRAYDCVVTGHHSFLDGDATATVFFELLHYLSAPTDFADLPPLAPVDIMAHIPSGCDALPLPSPVSDPVRLVTPPMDPAPPGRQNTYADFTPEESAVLLRNCKQEGVTITALLNAALILATASSAILRGDANLPPRLHVVGGTTVNWRKYMPTLPPVDVAGRPNPTKTHLCVASGGLGVEYDIDRRATTTLWDMARTARDNLREVMSRHEGRGIFINFSCFRAGSFPPTAVYLSSLGELPLKAVYPALPDRPPRFGVSGFRLTVGGDRVPVPVPLLVAYTSLGHLSLVMTTSRPPWTAEAVARLLRQVVGLLRLSTAPESRSLGLVDLWDRIRAFE</sequence>
<dbReference type="PANTHER" id="PTHR28037">
    <property type="entry name" value="ALCOHOL O-ACETYLTRANSFERASE 1-RELATED"/>
    <property type="match status" value="1"/>
</dbReference>
<proteinExistence type="predicted"/>
<evidence type="ECO:0008006" key="3">
    <source>
        <dbReference type="Google" id="ProtNLM"/>
    </source>
</evidence>
<reference evidence="1" key="1">
    <citation type="journal article" date="2022" name="bioRxiv">
        <title>Genomics of Preaxostyla Flagellates Illuminates Evolutionary Transitions and the Path Towards Mitochondrial Loss.</title>
        <authorList>
            <person name="Novak L.V.F."/>
            <person name="Treitli S.C."/>
            <person name="Pyrih J."/>
            <person name="Halakuc P."/>
            <person name="Pipaliya S.V."/>
            <person name="Vacek V."/>
            <person name="Brzon O."/>
            <person name="Soukal P."/>
            <person name="Eme L."/>
            <person name="Dacks J.B."/>
            <person name="Karnkowska A."/>
            <person name="Elias M."/>
            <person name="Hampl V."/>
        </authorList>
    </citation>
    <scope>NUCLEOTIDE SEQUENCE</scope>
    <source>
        <strain evidence="1">RCP-MX</strain>
    </source>
</reference>
<comment type="caution">
    <text evidence="1">The sequence shown here is derived from an EMBL/GenBank/DDBJ whole genome shotgun (WGS) entry which is preliminary data.</text>
</comment>
<protein>
    <recommendedName>
        <fullName evidence="3">Condensation domain-containing protein</fullName>
    </recommendedName>
</protein>
<dbReference type="InterPro" id="IPR023213">
    <property type="entry name" value="CAT-like_dom_sf"/>
</dbReference>
<dbReference type="SUPFAM" id="SSF52777">
    <property type="entry name" value="CoA-dependent acyltransferases"/>
    <property type="match status" value="2"/>
</dbReference>
<gene>
    <name evidence="1" type="ORF">PAPYR_10476</name>
</gene>
<evidence type="ECO:0000313" key="1">
    <source>
        <dbReference type="EMBL" id="KAJ4454748.1"/>
    </source>
</evidence>
<dbReference type="PANTHER" id="PTHR28037:SF1">
    <property type="entry name" value="ALCOHOL O-ACETYLTRANSFERASE 1-RELATED"/>
    <property type="match status" value="1"/>
</dbReference>
<dbReference type="InterPro" id="IPR052058">
    <property type="entry name" value="Alcohol_O-acetyltransferase"/>
</dbReference>
<name>A0ABQ8U7P5_9EUKA</name>
<evidence type="ECO:0000313" key="2">
    <source>
        <dbReference type="Proteomes" id="UP001141327"/>
    </source>
</evidence>